<dbReference type="InterPro" id="IPR037171">
    <property type="entry name" value="NagB/RpiA_transferase-like"/>
</dbReference>
<reference evidence="5" key="1">
    <citation type="journal article" date="2020" name="Stud. Mycol.">
        <title>101 Dothideomycetes genomes: a test case for predicting lifestyles and emergence of pathogens.</title>
        <authorList>
            <person name="Haridas S."/>
            <person name="Albert R."/>
            <person name="Binder M."/>
            <person name="Bloem J."/>
            <person name="Labutti K."/>
            <person name="Salamov A."/>
            <person name="Andreopoulos B."/>
            <person name="Baker S."/>
            <person name="Barry K."/>
            <person name="Bills G."/>
            <person name="Bluhm B."/>
            <person name="Cannon C."/>
            <person name="Castanera R."/>
            <person name="Culley D."/>
            <person name="Daum C."/>
            <person name="Ezra D."/>
            <person name="Gonzalez J."/>
            <person name="Henrissat B."/>
            <person name="Kuo A."/>
            <person name="Liang C."/>
            <person name="Lipzen A."/>
            <person name="Lutzoni F."/>
            <person name="Magnuson J."/>
            <person name="Mondo S."/>
            <person name="Nolan M."/>
            <person name="Ohm R."/>
            <person name="Pangilinan J."/>
            <person name="Park H.-J."/>
            <person name="Ramirez L."/>
            <person name="Alfaro M."/>
            <person name="Sun H."/>
            <person name="Tritt A."/>
            <person name="Yoshinaga Y."/>
            <person name="Zwiers L.-H."/>
            <person name="Turgeon B."/>
            <person name="Goodwin S."/>
            <person name="Spatafora J."/>
            <person name="Crous P."/>
            <person name="Grigoriev I."/>
        </authorList>
    </citation>
    <scope>NUCLEOTIDE SEQUENCE</scope>
    <source>
        <strain evidence="5">CBS 110217</strain>
    </source>
</reference>
<dbReference type="InterPro" id="IPR011559">
    <property type="entry name" value="Initiation_fac_2B_a/b/d"/>
</dbReference>
<proteinExistence type="inferred from homology"/>
<evidence type="ECO:0000256" key="2">
    <source>
        <dbReference type="ARBA" id="ARBA00023167"/>
    </source>
</evidence>
<comment type="function">
    <text evidence="4">Catalyzes the interconversion of methylthioribose-1-phosphate (MTR-1-P) into methylthioribulose-1-phosphate (MTRu-1-P).</text>
</comment>
<keyword evidence="4" id="KW-0963">Cytoplasm</keyword>
<dbReference type="HAMAP" id="MF_01678">
    <property type="entry name" value="Salvage_MtnA"/>
    <property type="match status" value="1"/>
</dbReference>
<evidence type="ECO:0000256" key="4">
    <source>
        <dbReference type="HAMAP-Rule" id="MF_03119"/>
    </source>
</evidence>
<keyword evidence="4" id="KW-0539">Nucleus</keyword>
<dbReference type="FunFam" id="1.20.120.420:FF:000003">
    <property type="entry name" value="Methylthioribose-1-phosphate isomerase"/>
    <property type="match status" value="1"/>
</dbReference>
<dbReference type="PANTHER" id="PTHR43475:SF1">
    <property type="entry name" value="METHYLTHIORIBOSE-1-PHOSPHATE ISOMERASE"/>
    <property type="match status" value="1"/>
</dbReference>
<dbReference type="Proteomes" id="UP000799777">
    <property type="component" value="Unassembled WGS sequence"/>
</dbReference>
<keyword evidence="6" id="KW-1185">Reference proteome</keyword>
<gene>
    <name evidence="4" type="primary">MRI1</name>
    <name evidence="5" type="ORF">EK21DRAFT_57740</name>
</gene>
<keyword evidence="3 4" id="KW-0413">Isomerase</keyword>
<dbReference type="OrthoDB" id="2461at2759"/>
<dbReference type="InterPro" id="IPR005251">
    <property type="entry name" value="IF-M1Pi"/>
</dbReference>
<dbReference type="AlphaFoldDB" id="A0A9P4LSI0"/>
<dbReference type="EC" id="5.3.1.23" evidence="4"/>
<feature type="active site" description="Proton donor" evidence="4">
    <location>
        <position position="253"/>
    </location>
</feature>
<sequence>MVLQAIKYSRGQLKILDQLKLPHAEEYDHIYSSTDAWHAIKDMRTRGAPAIAIVAALALAVELTNLKISSAAEEVELFIAEKLDYLVTSRPTAVNLADAAGKLRNITKNAAGKDGASGESVREAYVQAAEQMLIDDVSDNENIGKHGAEWIVKNSPAGNKGPVSMVTHCNTGSLATAGYGTALGVIRSLHAQGNLKHAFCSETRPYNQGSRLTAFELVHDKIPATLITDSMAAALLRLRGESENIAGIVVGADRVAANGDTANKIGTYSLAILAKHHGVKFLVAAPRTTIDLKTKSGADIVIEERPGKEVTLVKGPRHDGVTLDLGVVETISIAANGIGVWNPAFDVTPAELIDGIITEVGVVEKDANGIFHLDEAFKQEGSEVKPPTVGGC</sequence>
<comment type="caution">
    <text evidence="5">The sequence shown here is derived from an EMBL/GenBank/DDBJ whole genome shotgun (WGS) entry which is preliminary data.</text>
</comment>
<evidence type="ECO:0000256" key="1">
    <source>
        <dbReference type="ARBA" id="ARBA00022605"/>
    </source>
</evidence>
<dbReference type="InterPro" id="IPR000649">
    <property type="entry name" value="IF-2B-related"/>
</dbReference>
<feature type="site" description="Transition state stabilizer" evidence="4">
    <location>
        <position position="169"/>
    </location>
</feature>
<comment type="similarity">
    <text evidence="4">Belongs to the eIF-2B alpha/beta/delta subunits family. MtnA subfamily.</text>
</comment>
<dbReference type="InterPro" id="IPR027363">
    <property type="entry name" value="M1Pi_N"/>
</dbReference>
<evidence type="ECO:0000313" key="6">
    <source>
        <dbReference type="Proteomes" id="UP000799777"/>
    </source>
</evidence>
<dbReference type="GO" id="GO:0005737">
    <property type="term" value="C:cytoplasm"/>
    <property type="evidence" value="ECO:0007669"/>
    <property type="project" value="UniProtKB-SubCell"/>
</dbReference>
<accession>A0A9P4LSI0</accession>
<dbReference type="PANTHER" id="PTHR43475">
    <property type="entry name" value="METHYLTHIORIBOSE-1-PHOSPHATE ISOMERASE"/>
    <property type="match status" value="1"/>
</dbReference>
<dbReference type="NCBIfam" id="NF004326">
    <property type="entry name" value="PRK05720.1"/>
    <property type="match status" value="1"/>
</dbReference>
<dbReference type="NCBIfam" id="TIGR00512">
    <property type="entry name" value="salvage_mtnA"/>
    <property type="match status" value="1"/>
</dbReference>
<dbReference type="NCBIfam" id="TIGR00524">
    <property type="entry name" value="eIF-2B_rel"/>
    <property type="match status" value="1"/>
</dbReference>
<protein>
    <recommendedName>
        <fullName evidence="4">Methylthioribose-1-phosphate isomerase</fullName>
        <shortName evidence="4">M1Pi</shortName>
        <shortName evidence="4">MTR-1-P isomerase</shortName>
        <ecNumber evidence="4">5.3.1.23</ecNumber>
    </recommendedName>
    <alternativeName>
        <fullName evidence="4">S-methyl-5-thioribose-1-phosphate isomerase</fullName>
    </alternativeName>
    <alternativeName>
        <fullName evidence="4">Translation initiation factor eIF-2B subunit alpha/beta/delta-like protein</fullName>
    </alternativeName>
</protein>
<dbReference type="Gene3D" id="3.40.50.10470">
    <property type="entry name" value="Translation initiation factor eif-2b, domain 2"/>
    <property type="match status" value="1"/>
</dbReference>
<name>A0A9P4LSI0_9PLEO</name>
<comment type="subcellular location">
    <subcellularLocation>
        <location evidence="4">Cytoplasm</location>
    </subcellularLocation>
    <subcellularLocation>
        <location evidence="4">Nucleus</location>
    </subcellularLocation>
</comment>
<dbReference type="FunFam" id="3.40.50.10470:FF:000010">
    <property type="entry name" value="Methylthioribose-1-phosphate isomerase"/>
    <property type="match status" value="1"/>
</dbReference>
<dbReference type="Pfam" id="PF01008">
    <property type="entry name" value="IF-2B"/>
    <property type="match status" value="1"/>
</dbReference>
<dbReference type="EMBL" id="ML978164">
    <property type="protein sequence ID" value="KAF2033779.1"/>
    <property type="molecule type" value="Genomic_DNA"/>
</dbReference>
<organism evidence="5 6">
    <name type="scientific">Setomelanomma holmii</name>
    <dbReference type="NCBI Taxonomy" id="210430"/>
    <lineage>
        <taxon>Eukaryota</taxon>
        <taxon>Fungi</taxon>
        <taxon>Dikarya</taxon>
        <taxon>Ascomycota</taxon>
        <taxon>Pezizomycotina</taxon>
        <taxon>Dothideomycetes</taxon>
        <taxon>Pleosporomycetidae</taxon>
        <taxon>Pleosporales</taxon>
        <taxon>Pleosporineae</taxon>
        <taxon>Phaeosphaeriaceae</taxon>
        <taxon>Setomelanomma</taxon>
    </lineage>
</organism>
<dbReference type="SUPFAM" id="SSF100950">
    <property type="entry name" value="NagB/RpiA/CoA transferase-like"/>
    <property type="match status" value="1"/>
</dbReference>
<comment type="catalytic activity">
    <reaction evidence="4">
        <text>5-(methylsulfanyl)-alpha-D-ribose 1-phosphate = 5-(methylsulfanyl)-D-ribulose 1-phosphate</text>
        <dbReference type="Rhea" id="RHEA:19989"/>
        <dbReference type="ChEBI" id="CHEBI:58533"/>
        <dbReference type="ChEBI" id="CHEBI:58548"/>
        <dbReference type="EC" id="5.3.1.23"/>
    </reaction>
</comment>
<comment type="pathway">
    <text evidence="4">Amino-acid biosynthesis; L-methionine biosynthesis via salvage pathway; L-methionine from S-methyl-5-thio-alpha-D-ribose 1-phosphate: step 1/6.</text>
</comment>
<keyword evidence="2 4" id="KW-0486">Methionine biosynthesis</keyword>
<dbReference type="Gene3D" id="1.20.120.420">
    <property type="entry name" value="translation initiation factor eif-2b, domain 1"/>
    <property type="match status" value="1"/>
</dbReference>
<dbReference type="GO" id="GO:0046523">
    <property type="term" value="F:S-methyl-5-thioribose-1-phosphate isomerase activity"/>
    <property type="evidence" value="ECO:0007669"/>
    <property type="project" value="UniProtKB-UniRule"/>
</dbReference>
<dbReference type="GO" id="GO:0005634">
    <property type="term" value="C:nucleus"/>
    <property type="evidence" value="ECO:0007669"/>
    <property type="project" value="UniProtKB-SubCell"/>
</dbReference>
<evidence type="ECO:0000256" key="3">
    <source>
        <dbReference type="ARBA" id="ARBA00023235"/>
    </source>
</evidence>
<keyword evidence="1 4" id="KW-0028">Amino-acid biosynthesis</keyword>
<evidence type="ECO:0000313" key="5">
    <source>
        <dbReference type="EMBL" id="KAF2033779.1"/>
    </source>
</evidence>
<dbReference type="GO" id="GO:0019509">
    <property type="term" value="P:L-methionine salvage from methylthioadenosine"/>
    <property type="evidence" value="ECO:0007669"/>
    <property type="project" value="UniProtKB-UniRule"/>
</dbReference>
<dbReference type="InterPro" id="IPR042529">
    <property type="entry name" value="IF_2B-like_C"/>
</dbReference>